<sequence length="249" mass="28808">MNSIYSVYLNTKNLILKEKIELLLRSNNIDVEFEDIFNSDFAIVDNVLRYAFPHIAIIDNVKSLENLPILKNETIDFILEDYSEKILKLKLQNAIYFVLARGSRGAFKQRVLKELDKIKRSGGSFSLAVISILDFNEREKQISQFSLDEVSKEILKLIKLSMRKSDDVLKISRKEFGVVLPFTELRNTETACERIKRRIKKLEKNLRGIKLAFGITEVVNPNESIETIMERLKKALYISEGNRGEISFL</sequence>
<dbReference type="EMBL" id="AP018712">
    <property type="protein sequence ID" value="BBE31099.1"/>
    <property type="molecule type" value="Genomic_DNA"/>
</dbReference>
<feature type="coiled-coil region" evidence="1">
    <location>
        <begin position="185"/>
        <end position="212"/>
    </location>
</feature>
<keyword evidence="4" id="KW-1185">Reference proteome</keyword>
<feature type="domain" description="GGDEF" evidence="2">
    <location>
        <begin position="123"/>
        <end position="249"/>
    </location>
</feature>
<organism evidence="3 4">
    <name type="scientific">Tepiditoga spiralis</name>
    <dbReference type="NCBI Taxonomy" id="2108365"/>
    <lineage>
        <taxon>Bacteria</taxon>
        <taxon>Thermotogati</taxon>
        <taxon>Thermotogota</taxon>
        <taxon>Thermotogae</taxon>
        <taxon>Petrotogales</taxon>
        <taxon>Petrotogaceae</taxon>
        <taxon>Tepiditoga</taxon>
    </lineage>
</organism>
<evidence type="ECO:0000256" key="1">
    <source>
        <dbReference type="SAM" id="Coils"/>
    </source>
</evidence>
<dbReference type="Gene3D" id="3.30.70.270">
    <property type="match status" value="1"/>
</dbReference>
<protein>
    <recommendedName>
        <fullName evidence="2">GGDEF domain-containing protein</fullName>
    </recommendedName>
</protein>
<dbReference type="Proteomes" id="UP000516361">
    <property type="component" value="Chromosome"/>
</dbReference>
<dbReference type="InterPro" id="IPR000160">
    <property type="entry name" value="GGDEF_dom"/>
</dbReference>
<dbReference type="SMART" id="SM00267">
    <property type="entry name" value="GGDEF"/>
    <property type="match status" value="1"/>
</dbReference>
<proteinExistence type="predicted"/>
<evidence type="ECO:0000313" key="4">
    <source>
        <dbReference type="Proteomes" id="UP000516361"/>
    </source>
</evidence>
<dbReference type="Pfam" id="PF00990">
    <property type="entry name" value="GGDEF"/>
    <property type="match status" value="1"/>
</dbReference>
<dbReference type="SUPFAM" id="SSF55073">
    <property type="entry name" value="Nucleotide cyclase"/>
    <property type="match status" value="1"/>
</dbReference>
<keyword evidence="1" id="KW-0175">Coiled coil</keyword>
<dbReference type="RefSeq" id="WP_190613429.1">
    <property type="nucleotide sequence ID" value="NZ_AP018712.1"/>
</dbReference>
<gene>
    <name evidence="3" type="ORF">OSSY52_12400</name>
</gene>
<dbReference type="PROSITE" id="PS50887">
    <property type="entry name" value="GGDEF"/>
    <property type="match status" value="1"/>
</dbReference>
<reference evidence="3 4" key="1">
    <citation type="submission" date="2018-06" db="EMBL/GenBank/DDBJ databases">
        <title>Genome sequencing of Oceanotoga sp. sy52.</title>
        <authorList>
            <person name="Mori K."/>
        </authorList>
    </citation>
    <scope>NUCLEOTIDE SEQUENCE [LARGE SCALE GENOMIC DNA]</scope>
    <source>
        <strain evidence="4">sy52</strain>
    </source>
</reference>
<name>A0A7G1GBI5_9BACT</name>
<dbReference type="KEGG" id="ocy:OSSY52_12400"/>
<dbReference type="InterPro" id="IPR029787">
    <property type="entry name" value="Nucleotide_cyclase"/>
</dbReference>
<dbReference type="InterPro" id="IPR043128">
    <property type="entry name" value="Rev_trsase/Diguanyl_cyclase"/>
</dbReference>
<evidence type="ECO:0000259" key="2">
    <source>
        <dbReference type="PROSITE" id="PS50887"/>
    </source>
</evidence>
<dbReference type="InParanoid" id="A0A7G1GBI5"/>
<dbReference type="AlphaFoldDB" id="A0A7G1GBI5"/>
<evidence type="ECO:0000313" key="3">
    <source>
        <dbReference type="EMBL" id="BBE31099.1"/>
    </source>
</evidence>
<accession>A0A7G1GBI5</accession>